<dbReference type="Proteomes" id="UP000245048">
    <property type="component" value="Unassembled WGS sequence"/>
</dbReference>
<evidence type="ECO:0000313" key="6">
    <source>
        <dbReference type="EMBL" id="PWC30352.1"/>
    </source>
</evidence>
<dbReference type="RefSeq" id="WP_109514925.1">
    <property type="nucleotide sequence ID" value="NZ_PDOA01000001.1"/>
</dbReference>
<keyword evidence="2 5" id="KW-0812">Transmembrane</keyword>
<evidence type="ECO:0000313" key="7">
    <source>
        <dbReference type="Proteomes" id="UP000245048"/>
    </source>
</evidence>
<organism evidence="6 7">
    <name type="scientific">Teichococcus aestuarii</name>
    <dbReference type="NCBI Taxonomy" id="568898"/>
    <lineage>
        <taxon>Bacteria</taxon>
        <taxon>Pseudomonadati</taxon>
        <taxon>Pseudomonadota</taxon>
        <taxon>Alphaproteobacteria</taxon>
        <taxon>Acetobacterales</taxon>
        <taxon>Roseomonadaceae</taxon>
        <taxon>Roseomonas</taxon>
    </lineage>
</organism>
<keyword evidence="7" id="KW-1185">Reference proteome</keyword>
<evidence type="ECO:0000256" key="3">
    <source>
        <dbReference type="ARBA" id="ARBA00022989"/>
    </source>
</evidence>
<keyword evidence="5" id="KW-1003">Cell membrane</keyword>
<protein>
    <recommendedName>
        <fullName evidence="5">Probable membrane transporter protein</fullName>
    </recommendedName>
</protein>
<evidence type="ECO:0000256" key="4">
    <source>
        <dbReference type="ARBA" id="ARBA00023136"/>
    </source>
</evidence>
<comment type="subcellular location">
    <subcellularLocation>
        <location evidence="5">Cell membrane</location>
        <topology evidence="5">Multi-pass membrane protein</topology>
    </subcellularLocation>
    <subcellularLocation>
        <location evidence="1">Membrane</location>
        <topology evidence="1">Multi-pass membrane protein</topology>
    </subcellularLocation>
</comment>
<feature type="transmembrane region" description="Helical" evidence="5">
    <location>
        <begin position="189"/>
        <end position="211"/>
    </location>
</feature>
<dbReference type="AlphaFoldDB" id="A0A2U1V8W1"/>
<feature type="transmembrane region" description="Helical" evidence="5">
    <location>
        <begin position="151"/>
        <end position="177"/>
    </location>
</feature>
<accession>A0A2U1V8W1</accession>
<evidence type="ECO:0000256" key="5">
    <source>
        <dbReference type="RuleBase" id="RU363041"/>
    </source>
</evidence>
<evidence type="ECO:0000256" key="1">
    <source>
        <dbReference type="ARBA" id="ARBA00004141"/>
    </source>
</evidence>
<proteinExistence type="inferred from homology"/>
<keyword evidence="4 5" id="KW-0472">Membrane</keyword>
<dbReference type="PANTHER" id="PTHR43483:SF3">
    <property type="entry name" value="MEMBRANE TRANSPORTER PROTEIN HI_0806-RELATED"/>
    <property type="match status" value="1"/>
</dbReference>
<name>A0A2U1V8W1_9PROT</name>
<sequence length="276" mass="28358">MEHMSDPLWLAGLAVAMAITGLLSGTLAGLLGVGGGIVIVPVLFNVFPLLGIPEAVQMKLAVGTSLATIIPTSIVSARKHHAKGAIDTGLLKAIWPSMILGVVLGTVLAIWLHGEALSAVFATIALLVALNMGFTGVDFKLRDITPRGPGLWGIGGFIGTVSAMMGIGGGTVGVPILSMFGTPIRSAVATSSVFGLIISIPATLGFLYGGWGVEDLPPFSVGYVNLIGFALIVPSSILATPWGVHLAHTIPPLALKRAFAVFLAITAARMFYGLLT</sequence>
<feature type="transmembrane region" description="Helical" evidence="5">
    <location>
        <begin position="89"/>
        <end position="112"/>
    </location>
</feature>
<dbReference type="PANTHER" id="PTHR43483">
    <property type="entry name" value="MEMBRANE TRANSPORTER PROTEIN HI_0806-RELATED"/>
    <property type="match status" value="1"/>
</dbReference>
<feature type="transmembrane region" description="Helical" evidence="5">
    <location>
        <begin position="254"/>
        <end position="275"/>
    </location>
</feature>
<dbReference type="EMBL" id="PDOA01000001">
    <property type="protein sequence ID" value="PWC30352.1"/>
    <property type="molecule type" value="Genomic_DNA"/>
</dbReference>
<comment type="similarity">
    <text evidence="5">Belongs to the 4-toluene sulfonate uptake permease (TSUP) (TC 2.A.102) family.</text>
</comment>
<dbReference type="GO" id="GO:0005886">
    <property type="term" value="C:plasma membrane"/>
    <property type="evidence" value="ECO:0007669"/>
    <property type="project" value="UniProtKB-SubCell"/>
</dbReference>
<dbReference type="InterPro" id="IPR002781">
    <property type="entry name" value="TM_pro_TauE-like"/>
</dbReference>
<feature type="transmembrane region" description="Helical" evidence="5">
    <location>
        <begin position="223"/>
        <end position="242"/>
    </location>
</feature>
<feature type="transmembrane region" description="Helical" evidence="5">
    <location>
        <begin position="7"/>
        <end position="40"/>
    </location>
</feature>
<dbReference type="OrthoDB" id="457670at2"/>
<comment type="caution">
    <text evidence="6">The sequence shown here is derived from an EMBL/GenBank/DDBJ whole genome shotgun (WGS) entry which is preliminary data.</text>
</comment>
<gene>
    <name evidence="6" type="ORF">CR165_00060</name>
</gene>
<feature type="transmembrane region" description="Helical" evidence="5">
    <location>
        <begin position="60"/>
        <end position="77"/>
    </location>
</feature>
<keyword evidence="3 5" id="KW-1133">Transmembrane helix</keyword>
<reference evidence="7" key="1">
    <citation type="submission" date="2017-10" db="EMBL/GenBank/DDBJ databases">
        <authorList>
            <person name="Toshchakov S.V."/>
            <person name="Goeva M.A."/>
        </authorList>
    </citation>
    <scope>NUCLEOTIDE SEQUENCE [LARGE SCALE GENOMIC DNA]</scope>
    <source>
        <strain evidence="7">JR1/69-1-13</strain>
    </source>
</reference>
<evidence type="ECO:0000256" key="2">
    <source>
        <dbReference type="ARBA" id="ARBA00022692"/>
    </source>
</evidence>
<dbReference type="Pfam" id="PF01925">
    <property type="entry name" value="TauE"/>
    <property type="match status" value="1"/>
</dbReference>
<feature type="transmembrane region" description="Helical" evidence="5">
    <location>
        <begin position="118"/>
        <end position="139"/>
    </location>
</feature>